<dbReference type="AlphaFoldDB" id="A0A1I2G3B1"/>
<evidence type="ECO:0000313" key="2">
    <source>
        <dbReference type="Proteomes" id="UP000183129"/>
    </source>
</evidence>
<proteinExistence type="predicted"/>
<name>A0A1I2G3B1_9SPHI</name>
<dbReference type="Proteomes" id="UP000183129">
    <property type="component" value="Unassembled WGS sequence"/>
</dbReference>
<sequence length="98" mass="11202">MFALLRKSNGFLITFGVEKKIMGLKMRITYKDTDYVYEIINGAGITKDTAELKILLNGKTVTLHKNTNKVWMQEEGEFAIEPELAQALGRSVSLRYRM</sequence>
<evidence type="ECO:0000313" key="1">
    <source>
        <dbReference type="EMBL" id="SFF11648.1"/>
    </source>
</evidence>
<gene>
    <name evidence="1" type="ORF">SAMN03003324_02463</name>
</gene>
<organism evidence="1 2">
    <name type="scientific">Pedobacter antarcticus</name>
    <dbReference type="NCBI Taxonomy" id="34086"/>
    <lineage>
        <taxon>Bacteria</taxon>
        <taxon>Pseudomonadati</taxon>
        <taxon>Bacteroidota</taxon>
        <taxon>Sphingobacteriia</taxon>
        <taxon>Sphingobacteriales</taxon>
        <taxon>Sphingobacteriaceae</taxon>
        <taxon>Pedobacter</taxon>
    </lineage>
</organism>
<accession>A0A1I2G3B1</accession>
<reference evidence="1 2" key="1">
    <citation type="submission" date="2016-10" db="EMBL/GenBank/DDBJ databases">
        <authorList>
            <person name="de Groot N.N."/>
        </authorList>
    </citation>
    <scope>NUCLEOTIDE SEQUENCE [LARGE SCALE GENOMIC DNA]</scope>
    <source>
        <strain evidence="1 2">ATCC 51969</strain>
    </source>
</reference>
<protein>
    <submittedName>
        <fullName evidence="1">Uncharacterized protein</fullName>
    </submittedName>
</protein>
<dbReference type="STRING" id="34086.SAMN04488084_104224"/>
<dbReference type="EMBL" id="FONS01000005">
    <property type="protein sequence ID" value="SFF11648.1"/>
    <property type="molecule type" value="Genomic_DNA"/>
</dbReference>